<evidence type="ECO:0000313" key="10">
    <source>
        <dbReference type="Proteomes" id="UP000442619"/>
    </source>
</evidence>
<dbReference type="InterPro" id="IPR024194">
    <property type="entry name" value="Ac/AlaTfrase_AlgI/DltB"/>
</dbReference>
<evidence type="ECO:0000256" key="1">
    <source>
        <dbReference type="ARBA" id="ARBA00004651"/>
    </source>
</evidence>
<dbReference type="PIRSF" id="PIRSF500217">
    <property type="entry name" value="AlgI"/>
    <property type="match status" value="1"/>
</dbReference>
<comment type="subcellular location">
    <subcellularLocation>
        <location evidence="1">Cell membrane</location>
        <topology evidence="1">Multi-pass membrane protein</topology>
    </subcellularLocation>
</comment>
<keyword evidence="6 7" id="KW-0472">Membrane</keyword>
<evidence type="ECO:0000256" key="5">
    <source>
        <dbReference type="ARBA" id="ARBA00022989"/>
    </source>
</evidence>
<keyword evidence="7" id="KW-0808">Transferase</keyword>
<gene>
    <name evidence="9" type="ORF">FYJ79_03095</name>
</gene>
<evidence type="ECO:0000313" key="9">
    <source>
        <dbReference type="EMBL" id="MST88577.1"/>
    </source>
</evidence>
<evidence type="ECO:0000256" key="2">
    <source>
        <dbReference type="ARBA" id="ARBA00010323"/>
    </source>
</evidence>
<feature type="transmembrane region" description="Helical" evidence="8">
    <location>
        <begin position="422"/>
        <end position="447"/>
    </location>
</feature>
<dbReference type="InterPro" id="IPR028362">
    <property type="entry name" value="AlgI"/>
</dbReference>
<accession>A0A844FRN7</accession>
<proteinExistence type="inferred from homology"/>
<dbReference type="InterPro" id="IPR004299">
    <property type="entry name" value="MBOAT_fam"/>
</dbReference>
<dbReference type="Proteomes" id="UP000442619">
    <property type="component" value="Unassembled WGS sequence"/>
</dbReference>
<feature type="transmembrane region" description="Helical" evidence="8">
    <location>
        <begin position="49"/>
        <end position="67"/>
    </location>
</feature>
<comment type="caution">
    <text evidence="9">The sequence shown here is derived from an EMBL/GenBank/DDBJ whole genome shotgun (WGS) entry which is preliminary data.</text>
</comment>
<dbReference type="Pfam" id="PF03062">
    <property type="entry name" value="MBOAT"/>
    <property type="match status" value="1"/>
</dbReference>
<name>A0A844FRN7_9FIRM</name>
<dbReference type="GO" id="GO:0016746">
    <property type="term" value="F:acyltransferase activity"/>
    <property type="evidence" value="ECO:0007669"/>
    <property type="project" value="UniProtKB-KW"/>
</dbReference>
<evidence type="ECO:0000256" key="7">
    <source>
        <dbReference type="PIRNR" id="PIRNR016636"/>
    </source>
</evidence>
<dbReference type="EMBL" id="VUNM01000004">
    <property type="protein sequence ID" value="MST88577.1"/>
    <property type="molecule type" value="Genomic_DNA"/>
</dbReference>
<evidence type="ECO:0000256" key="6">
    <source>
        <dbReference type="ARBA" id="ARBA00023136"/>
    </source>
</evidence>
<keyword evidence="7" id="KW-0012">Acyltransferase</keyword>
<dbReference type="GO" id="GO:0005886">
    <property type="term" value="C:plasma membrane"/>
    <property type="evidence" value="ECO:0007669"/>
    <property type="project" value="UniProtKB-SubCell"/>
</dbReference>
<feature type="transmembrane region" description="Helical" evidence="8">
    <location>
        <begin position="287"/>
        <end position="313"/>
    </location>
</feature>
<keyword evidence="4 8" id="KW-0812">Transmembrane</keyword>
<feature type="transmembrane region" description="Helical" evidence="8">
    <location>
        <begin position="6"/>
        <end position="22"/>
    </location>
</feature>
<feature type="transmembrane region" description="Helical" evidence="8">
    <location>
        <begin position="103"/>
        <end position="123"/>
    </location>
</feature>
<dbReference type="PIRSF" id="PIRSF016636">
    <property type="entry name" value="AlgI_DltB"/>
    <property type="match status" value="1"/>
</dbReference>
<reference evidence="9 10" key="1">
    <citation type="submission" date="2019-08" db="EMBL/GenBank/DDBJ databases">
        <title>In-depth cultivation of the pig gut microbiome towards novel bacterial diversity and tailored functional studies.</title>
        <authorList>
            <person name="Wylensek D."/>
            <person name="Hitch T.C.A."/>
            <person name="Clavel T."/>
        </authorList>
    </citation>
    <scope>NUCLEOTIDE SEQUENCE [LARGE SCALE GENOMIC DNA]</scope>
    <source>
        <strain evidence="9 10">CA-Schmier-601-WT-3</strain>
    </source>
</reference>
<organism evidence="9 10">
    <name type="scientific">Sharpea porci</name>
    <dbReference type="NCBI Taxonomy" id="2652286"/>
    <lineage>
        <taxon>Bacteria</taxon>
        <taxon>Bacillati</taxon>
        <taxon>Bacillota</taxon>
        <taxon>Erysipelotrichia</taxon>
        <taxon>Erysipelotrichales</taxon>
        <taxon>Coprobacillaceae</taxon>
        <taxon>Sharpea</taxon>
    </lineage>
</organism>
<evidence type="ECO:0000256" key="3">
    <source>
        <dbReference type="ARBA" id="ARBA00022475"/>
    </source>
</evidence>
<keyword evidence="3 7" id="KW-1003">Cell membrane</keyword>
<protein>
    <submittedName>
        <fullName evidence="9">MBOAT family protein</fullName>
    </submittedName>
</protein>
<dbReference type="AlphaFoldDB" id="A0A844FRN7"/>
<comment type="similarity">
    <text evidence="2 7">Belongs to the membrane-bound acyltransferase family.</text>
</comment>
<dbReference type="PANTHER" id="PTHR13285:SF18">
    <property type="entry name" value="PROTEIN-CYSTEINE N-PALMITOYLTRANSFERASE RASP"/>
    <property type="match status" value="1"/>
</dbReference>
<feature type="transmembrane region" description="Helical" evidence="8">
    <location>
        <begin position="334"/>
        <end position="354"/>
    </location>
</feature>
<sequence length="448" mass="51893">MAFNTITFLFFFFPITLLLFFLTPKKYRSYTLLVVSFVFYCWGDTKNLIFILFSALFSYLTALEIDILKQENKEKENKIVFITAIVVHVALLAFFKYTGLLSMPLGISFYTFSVLSYIFDVYYGKCHAERNILDYLLYVSFFPKVISGPIIQFHDFKNQLVHRIVTRKGVVEGTQLFMLGLFKKVLLADQLGMAYSAFHQTNTVIGSYLTVISYGLQLYFDFSGYSDMAIGLSSIFGFHFGKNFDEPYTSHSISEFWRRWHISLGAWFRDYVYIPLGGNRVDTRRHILNLIVVWLLTGIWHGNTFGFVIWGLYHGFFVIGEKYFFKHLHEKIKPGLQVFITDVIVFIGWVFFFSPTLPDAFALLGRLIGVHTGGFISSQTIYYLLGNGLIVIVAIMCCMPIVQRSYQKIFMLNKKRNIVNLILQIILFIVCIAYMIGSTYSSFLYFAF</sequence>
<dbReference type="PANTHER" id="PTHR13285">
    <property type="entry name" value="ACYLTRANSFERASE"/>
    <property type="match status" value="1"/>
</dbReference>
<keyword evidence="10" id="KW-1185">Reference proteome</keyword>
<dbReference type="GO" id="GO:0042121">
    <property type="term" value="P:alginic acid biosynthetic process"/>
    <property type="evidence" value="ECO:0007669"/>
    <property type="project" value="InterPro"/>
</dbReference>
<feature type="transmembrane region" description="Helical" evidence="8">
    <location>
        <begin position="381"/>
        <end position="402"/>
    </location>
</feature>
<dbReference type="InterPro" id="IPR051085">
    <property type="entry name" value="MB_O-acyltransferase"/>
</dbReference>
<keyword evidence="5 8" id="KW-1133">Transmembrane helix</keyword>
<dbReference type="RefSeq" id="WP_154514511.1">
    <property type="nucleotide sequence ID" value="NZ_VUNM01000004.1"/>
</dbReference>
<feature type="transmembrane region" description="Helical" evidence="8">
    <location>
        <begin position="79"/>
        <end position="97"/>
    </location>
</feature>
<evidence type="ECO:0000256" key="4">
    <source>
        <dbReference type="ARBA" id="ARBA00022692"/>
    </source>
</evidence>
<evidence type="ECO:0000256" key="8">
    <source>
        <dbReference type="SAM" id="Phobius"/>
    </source>
</evidence>